<dbReference type="Proteomes" id="UP001427805">
    <property type="component" value="Unassembled WGS sequence"/>
</dbReference>
<evidence type="ECO:0000313" key="5">
    <source>
        <dbReference type="Proteomes" id="UP001427805"/>
    </source>
</evidence>
<dbReference type="RefSeq" id="WP_346247041.1">
    <property type="nucleotide sequence ID" value="NZ_JBDIZK010000007.1"/>
</dbReference>
<evidence type="ECO:0000259" key="3">
    <source>
        <dbReference type="Pfam" id="PF00326"/>
    </source>
</evidence>
<name>A0ABV0B8X9_9SPHN</name>
<dbReference type="InterPro" id="IPR029058">
    <property type="entry name" value="AB_hydrolase_fold"/>
</dbReference>
<evidence type="ECO:0000256" key="1">
    <source>
        <dbReference type="ARBA" id="ARBA00022801"/>
    </source>
</evidence>
<reference evidence="4 5" key="1">
    <citation type="submission" date="2024-05" db="EMBL/GenBank/DDBJ databases">
        <title>Sphingomonas sp. HF-S3 16S ribosomal RNA gene Genome sequencing and assembly.</title>
        <authorList>
            <person name="Lee H."/>
        </authorList>
    </citation>
    <scope>NUCLEOTIDE SEQUENCE [LARGE SCALE GENOMIC DNA]</scope>
    <source>
        <strain evidence="4 5">HF-S3</strain>
    </source>
</reference>
<dbReference type="PANTHER" id="PTHR42776:SF27">
    <property type="entry name" value="DIPEPTIDYL PEPTIDASE FAMILY MEMBER 6"/>
    <property type="match status" value="1"/>
</dbReference>
<evidence type="ECO:0000256" key="2">
    <source>
        <dbReference type="SAM" id="SignalP"/>
    </source>
</evidence>
<dbReference type="Gene3D" id="3.40.50.1820">
    <property type="entry name" value="alpha/beta hydrolase"/>
    <property type="match status" value="1"/>
</dbReference>
<dbReference type="SUPFAM" id="SSF53474">
    <property type="entry name" value="alpha/beta-Hydrolases"/>
    <property type="match status" value="1"/>
</dbReference>
<dbReference type="SUPFAM" id="SSF82171">
    <property type="entry name" value="DPP6 N-terminal domain-like"/>
    <property type="match status" value="1"/>
</dbReference>
<dbReference type="EC" id="3.4.-.-" evidence="4"/>
<proteinExistence type="predicted"/>
<gene>
    <name evidence="4" type="ORF">TPR58_12685</name>
</gene>
<sequence length="664" mass="71911">MRIGIIGQVAVAALVASSWVQGAAAQSADAKKFGARESVEHIGLSPDGNQVVFLAPLAGASSGVFVAQTDGSGIVRRILMADGKPETLRWCRWASNTRIVCQVQSEAPSGIGAIGYSRLVSLGGDGANLKLLSPRTSFRALGPMQDGGGIIDWLPEADGDVMMTREFVPEMSTGTHVAQTRSGLGVERVGTTNLSRKVVETARDDAVEYITDGFGTVRVMGSVVKDGSDYLTGRIRYSYRKPDGRSWDQLSMLDTLAGTGFNPYAVDRDLNVAYGFDGLDGRTALYRIKLDGSMARELVFKHDGVDVDGLIRIGRRQRVVGVTYATEKREAEFFDPELKTLATMLGRALPKLPLIRFMDASNDENRLLFWAGSDVDPGRYFVFDRKAKKVMELMLARPELETTTLATVKPISFAAADGTQIPAYLTLPAGSDGKGLPAIVMPHGGPGARDEWGFDWLAQFYAARGYAVLQPNFRGSTGYGDAWFVNNGFKSWKTAIGDVNDGGRWLVKQGIAAPDKLAIVGWSYGGYAALQSAVTEPGLFKAVVAIAPVTDLDLLRQESVNYTNRWVVDRFIGSGPHVAEGSPARHADRISVPVLLFHGDRDTNVGVGESRVMAKRLRDAGKKVDYVEYRDLDHYLDDADARTGMLDKSDGFLRASMGMPAKAD</sequence>
<feature type="signal peptide" evidence="2">
    <location>
        <begin position="1"/>
        <end position="22"/>
    </location>
</feature>
<dbReference type="InterPro" id="IPR001375">
    <property type="entry name" value="Peptidase_S9_cat"/>
</dbReference>
<keyword evidence="5" id="KW-1185">Reference proteome</keyword>
<dbReference type="EMBL" id="JBDIZK010000007">
    <property type="protein sequence ID" value="MEN3748024.1"/>
    <property type="molecule type" value="Genomic_DNA"/>
</dbReference>
<dbReference type="PANTHER" id="PTHR42776">
    <property type="entry name" value="SERINE PEPTIDASE S9 FAMILY MEMBER"/>
    <property type="match status" value="1"/>
</dbReference>
<dbReference type="GO" id="GO:0016787">
    <property type="term" value="F:hydrolase activity"/>
    <property type="evidence" value="ECO:0007669"/>
    <property type="project" value="UniProtKB-KW"/>
</dbReference>
<comment type="caution">
    <text evidence="4">The sequence shown here is derived from an EMBL/GenBank/DDBJ whole genome shotgun (WGS) entry which is preliminary data.</text>
</comment>
<protein>
    <submittedName>
        <fullName evidence="4">S9 family peptidase</fullName>
        <ecNumber evidence="4">3.4.-.-</ecNumber>
    </submittedName>
</protein>
<feature type="chain" id="PRO_5046081712" evidence="2">
    <location>
        <begin position="23"/>
        <end position="664"/>
    </location>
</feature>
<evidence type="ECO:0000313" key="4">
    <source>
        <dbReference type="EMBL" id="MEN3748024.1"/>
    </source>
</evidence>
<keyword evidence="1 4" id="KW-0378">Hydrolase</keyword>
<dbReference type="Pfam" id="PF00326">
    <property type="entry name" value="Peptidase_S9"/>
    <property type="match status" value="1"/>
</dbReference>
<feature type="domain" description="Peptidase S9 prolyl oligopeptidase catalytic" evidence="3">
    <location>
        <begin position="452"/>
        <end position="657"/>
    </location>
</feature>
<accession>A0ABV0B8X9</accession>
<keyword evidence="2" id="KW-0732">Signal</keyword>
<organism evidence="4 5">
    <name type="scientific">Sphingomonas rustica</name>
    <dbReference type="NCBI Taxonomy" id="3103142"/>
    <lineage>
        <taxon>Bacteria</taxon>
        <taxon>Pseudomonadati</taxon>
        <taxon>Pseudomonadota</taxon>
        <taxon>Alphaproteobacteria</taxon>
        <taxon>Sphingomonadales</taxon>
        <taxon>Sphingomonadaceae</taxon>
        <taxon>Sphingomonas</taxon>
    </lineage>
</organism>